<dbReference type="GO" id="GO:0005737">
    <property type="term" value="C:cytoplasm"/>
    <property type="evidence" value="ECO:0007669"/>
    <property type="project" value="UniProtKB-SubCell"/>
</dbReference>
<dbReference type="EMBL" id="BMIG01000004">
    <property type="protein sequence ID" value="GGA95284.1"/>
    <property type="molecule type" value="Genomic_DNA"/>
</dbReference>
<keyword evidence="9 13" id="KW-0238">DNA-binding</keyword>
<dbReference type="PROSITE" id="PS01321">
    <property type="entry name" value="RUVC"/>
    <property type="match status" value="1"/>
</dbReference>
<comment type="function">
    <text evidence="13">The RuvA-RuvB-RuvC complex processes Holliday junction (HJ) DNA during genetic recombination and DNA repair. Endonuclease that resolves HJ intermediates. Cleaves cruciform DNA by making single-stranded nicks across the HJ at symmetrical positions within the homologous arms, yielding a 5'-phosphate and a 3'-hydroxyl group; requires a central core of homology in the junction. The consensus cleavage sequence is 5'-(A/T)TT(C/G)-3'. Cleavage occurs on the 3'-side of the TT dinucleotide at the point of strand exchange. HJ branch migration catalyzed by RuvA-RuvB allows RuvC to scan DNA until it finds its consensus sequence, where it cleaves and resolves the cruciform DNA.</text>
</comment>
<evidence type="ECO:0000256" key="6">
    <source>
        <dbReference type="ARBA" id="ARBA00022763"/>
    </source>
</evidence>
<dbReference type="GO" id="GO:0006281">
    <property type="term" value="P:DNA repair"/>
    <property type="evidence" value="ECO:0007669"/>
    <property type="project" value="UniProtKB-UniRule"/>
</dbReference>
<evidence type="ECO:0000256" key="3">
    <source>
        <dbReference type="ARBA" id="ARBA00022722"/>
    </source>
</evidence>
<protein>
    <recommendedName>
        <fullName evidence="13 14">Crossover junction endodeoxyribonuclease RuvC</fullName>
        <ecNumber evidence="13 14">3.1.21.10</ecNumber>
    </recommendedName>
    <alternativeName>
        <fullName evidence="13">Holliday junction nuclease RuvC</fullName>
    </alternativeName>
    <alternativeName>
        <fullName evidence="13">Holliday junction resolvase RuvC</fullName>
    </alternativeName>
</protein>
<dbReference type="PANTHER" id="PTHR30194:SF3">
    <property type="entry name" value="CROSSOVER JUNCTION ENDODEOXYRIBONUCLEASE RUVC"/>
    <property type="match status" value="1"/>
</dbReference>
<accession>A0A916SDT6</accession>
<comment type="cofactor">
    <cofactor evidence="13">
        <name>Mg(2+)</name>
        <dbReference type="ChEBI" id="CHEBI:18420"/>
    </cofactor>
    <text evidence="13">Binds 2 Mg(2+) ion per subunit.</text>
</comment>
<organism evidence="15 16">
    <name type="scientific">Polaromonas eurypsychrophila</name>
    <dbReference type="NCBI Taxonomy" id="1614635"/>
    <lineage>
        <taxon>Bacteria</taxon>
        <taxon>Pseudomonadati</taxon>
        <taxon>Pseudomonadota</taxon>
        <taxon>Betaproteobacteria</taxon>
        <taxon>Burkholderiales</taxon>
        <taxon>Comamonadaceae</taxon>
        <taxon>Polaromonas</taxon>
    </lineage>
</organism>
<reference evidence="15" key="2">
    <citation type="submission" date="2020-09" db="EMBL/GenBank/DDBJ databases">
        <authorList>
            <person name="Sun Q."/>
            <person name="Zhou Y."/>
        </authorList>
    </citation>
    <scope>NUCLEOTIDE SEQUENCE</scope>
    <source>
        <strain evidence="15">CGMCC 1.15322</strain>
    </source>
</reference>
<dbReference type="InterPro" id="IPR002176">
    <property type="entry name" value="X-over_junc_endoDNase_RuvC"/>
</dbReference>
<keyword evidence="7 13" id="KW-0378">Hydrolase</keyword>
<evidence type="ECO:0000256" key="10">
    <source>
        <dbReference type="ARBA" id="ARBA00023172"/>
    </source>
</evidence>
<comment type="similarity">
    <text evidence="1 13">Belongs to the RuvC family.</text>
</comment>
<dbReference type="AlphaFoldDB" id="A0A916SDT6"/>
<evidence type="ECO:0000256" key="5">
    <source>
        <dbReference type="ARBA" id="ARBA00022759"/>
    </source>
</evidence>
<keyword evidence="4 13" id="KW-0479">Metal-binding</keyword>
<evidence type="ECO:0000256" key="7">
    <source>
        <dbReference type="ARBA" id="ARBA00022801"/>
    </source>
</evidence>
<dbReference type="Gene3D" id="3.30.420.10">
    <property type="entry name" value="Ribonuclease H-like superfamily/Ribonuclease H"/>
    <property type="match status" value="1"/>
</dbReference>
<evidence type="ECO:0000256" key="9">
    <source>
        <dbReference type="ARBA" id="ARBA00023125"/>
    </source>
</evidence>
<comment type="subunit">
    <text evidence="13">Homodimer which binds Holliday junction (HJ) DNA. The HJ becomes 2-fold symmetrical on binding to RuvC with unstacked arms; it has a different conformation from HJ DNA in complex with RuvA. In the full resolvosome a probable DNA-RuvA(4)-RuvB(12)-RuvC(2) complex forms which resolves the HJ.</text>
</comment>
<evidence type="ECO:0000256" key="11">
    <source>
        <dbReference type="ARBA" id="ARBA00023204"/>
    </source>
</evidence>
<keyword evidence="6 13" id="KW-0227">DNA damage</keyword>
<keyword evidence="8 13" id="KW-0460">Magnesium</keyword>
<dbReference type="Pfam" id="PF02075">
    <property type="entry name" value="RuvC"/>
    <property type="match status" value="1"/>
</dbReference>
<dbReference type="GO" id="GO:0003677">
    <property type="term" value="F:DNA binding"/>
    <property type="evidence" value="ECO:0007669"/>
    <property type="project" value="UniProtKB-KW"/>
</dbReference>
<keyword evidence="16" id="KW-1185">Reference proteome</keyword>
<evidence type="ECO:0000256" key="12">
    <source>
        <dbReference type="ARBA" id="ARBA00029354"/>
    </source>
</evidence>
<keyword evidence="10 13" id="KW-0233">DNA recombination</keyword>
<evidence type="ECO:0000256" key="8">
    <source>
        <dbReference type="ARBA" id="ARBA00022842"/>
    </source>
</evidence>
<evidence type="ECO:0000313" key="16">
    <source>
        <dbReference type="Proteomes" id="UP000620596"/>
    </source>
</evidence>
<evidence type="ECO:0000256" key="4">
    <source>
        <dbReference type="ARBA" id="ARBA00022723"/>
    </source>
</evidence>
<name>A0A916SDT6_9BURK</name>
<comment type="catalytic activity">
    <reaction evidence="12 13">
        <text>Endonucleolytic cleavage at a junction such as a reciprocal single-stranded crossover between two homologous DNA duplexes (Holliday junction).</text>
        <dbReference type="EC" id="3.1.21.10"/>
    </reaction>
</comment>
<comment type="caution">
    <text evidence="15">The sequence shown here is derived from an EMBL/GenBank/DDBJ whole genome shotgun (WGS) entry which is preliminary data.</text>
</comment>
<dbReference type="GO" id="GO:0048476">
    <property type="term" value="C:Holliday junction resolvase complex"/>
    <property type="evidence" value="ECO:0007669"/>
    <property type="project" value="UniProtKB-UniRule"/>
</dbReference>
<dbReference type="InterPro" id="IPR012337">
    <property type="entry name" value="RNaseH-like_sf"/>
</dbReference>
<dbReference type="EC" id="3.1.21.10" evidence="13 14"/>
<evidence type="ECO:0000313" key="15">
    <source>
        <dbReference type="EMBL" id="GGA95284.1"/>
    </source>
</evidence>
<evidence type="ECO:0000256" key="14">
    <source>
        <dbReference type="NCBIfam" id="TIGR00228"/>
    </source>
</evidence>
<sequence>MRILGIDPGLQITGFGVIDVDGHALTYVASGTIKTTHLDRGNLPARLKVLFDGICEITARYSPDSSACEIVFVNVNPQATLMLGQARGACVTALVSRNIEVAEYTPLQMKKAVAGYGKAGKPEVQEMVKRLLRLPGLPGKDAADALALAITHAHVGGSAAILARATTLGRTSTASFKDGRHH</sequence>
<feature type="binding site" evidence="13">
    <location>
        <position position="7"/>
    </location>
    <ligand>
        <name>Mg(2+)</name>
        <dbReference type="ChEBI" id="CHEBI:18420"/>
        <label>1</label>
    </ligand>
</feature>
<dbReference type="CDD" id="cd16962">
    <property type="entry name" value="RuvC"/>
    <property type="match status" value="1"/>
</dbReference>
<dbReference type="FunFam" id="3.30.420.10:FF:000002">
    <property type="entry name" value="Crossover junction endodeoxyribonuclease RuvC"/>
    <property type="match status" value="1"/>
</dbReference>
<keyword evidence="11 13" id="KW-0234">DNA repair</keyword>
<dbReference type="PRINTS" id="PR00696">
    <property type="entry name" value="RSOLVASERUVC"/>
</dbReference>
<dbReference type="GO" id="GO:0006310">
    <property type="term" value="P:DNA recombination"/>
    <property type="evidence" value="ECO:0007669"/>
    <property type="project" value="UniProtKB-UniRule"/>
</dbReference>
<dbReference type="RefSeq" id="WP_188707778.1">
    <property type="nucleotide sequence ID" value="NZ_BMIG01000004.1"/>
</dbReference>
<gene>
    <name evidence="13 15" type="primary">ruvC</name>
    <name evidence="15" type="ORF">GCM10011496_15490</name>
</gene>
<feature type="active site" evidence="13">
    <location>
        <position position="141"/>
    </location>
</feature>
<dbReference type="PANTHER" id="PTHR30194">
    <property type="entry name" value="CROSSOVER JUNCTION ENDODEOXYRIBONUCLEASE RUVC"/>
    <property type="match status" value="1"/>
</dbReference>
<keyword evidence="5 13" id="KW-0255">Endonuclease</keyword>
<dbReference type="GO" id="GO:0008821">
    <property type="term" value="F:crossover junction DNA endonuclease activity"/>
    <property type="evidence" value="ECO:0007669"/>
    <property type="project" value="UniProtKB-UniRule"/>
</dbReference>
<dbReference type="SUPFAM" id="SSF53098">
    <property type="entry name" value="Ribonuclease H-like"/>
    <property type="match status" value="1"/>
</dbReference>
<keyword evidence="3 13" id="KW-0540">Nuclease</keyword>
<dbReference type="Proteomes" id="UP000620596">
    <property type="component" value="Unassembled WGS sequence"/>
</dbReference>
<feature type="binding site" evidence="13">
    <location>
        <position position="141"/>
    </location>
    <ligand>
        <name>Mg(2+)</name>
        <dbReference type="ChEBI" id="CHEBI:18420"/>
        <label>1</label>
    </ligand>
</feature>
<evidence type="ECO:0000256" key="1">
    <source>
        <dbReference type="ARBA" id="ARBA00009518"/>
    </source>
</evidence>
<reference evidence="15" key="1">
    <citation type="journal article" date="2014" name="Int. J. Syst. Evol. Microbiol.">
        <title>Complete genome sequence of Corynebacterium casei LMG S-19264T (=DSM 44701T), isolated from a smear-ripened cheese.</title>
        <authorList>
            <consortium name="US DOE Joint Genome Institute (JGI-PGF)"/>
            <person name="Walter F."/>
            <person name="Albersmeier A."/>
            <person name="Kalinowski J."/>
            <person name="Ruckert C."/>
        </authorList>
    </citation>
    <scope>NUCLEOTIDE SEQUENCE</scope>
    <source>
        <strain evidence="15">CGMCC 1.15322</strain>
    </source>
</reference>
<feature type="binding site" evidence="13">
    <location>
        <position position="69"/>
    </location>
    <ligand>
        <name>Mg(2+)</name>
        <dbReference type="ChEBI" id="CHEBI:18420"/>
        <label>2</label>
    </ligand>
</feature>
<dbReference type="InterPro" id="IPR020563">
    <property type="entry name" value="X-over_junc_endoDNase_Mg_BS"/>
</dbReference>
<keyword evidence="2 13" id="KW-0963">Cytoplasm</keyword>
<evidence type="ECO:0000256" key="2">
    <source>
        <dbReference type="ARBA" id="ARBA00022490"/>
    </source>
</evidence>
<feature type="active site" evidence="13">
    <location>
        <position position="69"/>
    </location>
</feature>
<dbReference type="InterPro" id="IPR036397">
    <property type="entry name" value="RNaseH_sf"/>
</dbReference>
<feature type="active site" evidence="13">
    <location>
        <position position="7"/>
    </location>
</feature>
<proteinExistence type="inferred from homology"/>
<dbReference type="HAMAP" id="MF_00034">
    <property type="entry name" value="RuvC"/>
    <property type="match status" value="1"/>
</dbReference>
<dbReference type="GO" id="GO:0000287">
    <property type="term" value="F:magnesium ion binding"/>
    <property type="evidence" value="ECO:0007669"/>
    <property type="project" value="UniProtKB-UniRule"/>
</dbReference>
<evidence type="ECO:0000256" key="13">
    <source>
        <dbReference type="HAMAP-Rule" id="MF_00034"/>
    </source>
</evidence>
<comment type="subcellular location">
    <subcellularLocation>
        <location evidence="13">Cytoplasm</location>
    </subcellularLocation>
</comment>
<dbReference type="NCBIfam" id="TIGR00228">
    <property type="entry name" value="ruvC"/>
    <property type="match status" value="1"/>
</dbReference>